<evidence type="ECO:0000313" key="2">
    <source>
        <dbReference type="EMBL" id="MET3659488.1"/>
    </source>
</evidence>
<comment type="caution">
    <text evidence="2">The sequence shown here is derived from an EMBL/GenBank/DDBJ whole genome shotgun (WGS) entry which is preliminary data.</text>
</comment>
<feature type="transmembrane region" description="Helical" evidence="1">
    <location>
        <begin position="46"/>
        <end position="64"/>
    </location>
</feature>
<keyword evidence="1" id="KW-1133">Transmembrane helix</keyword>
<dbReference type="Proteomes" id="UP001549104">
    <property type="component" value="Unassembled WGS sequence"/>
</dbReference>
<sequence length="65" mass="6950">MKTSLGIWIGWLAIILAAIGFFYAPYWLGGGALVLGLVCLASPQKALAWISILLGAIVLLITMFQ</sequence>
<keyword evidence="1" id="KW-0812">Transmembrane</keyword>
<gene>
    <name evidence="2" type="ORF">ABIC55_004628</name>
</gene>
<proteinExistence type="predicted"/>
<name>A0ABV2KEI4_SPOPS</name>
<protein>
    <submittedName>
        <fullName evidence="2">Purine-cytosine permease-like protein</fullName>
    </submittedName>
</protein>
<reference evidence="2 3" key="1">
    <citation type="submission" date="2024-06" db="EMBL/GenBank/DDBJ databases">
        <title>Sorghum-associated microbial communities from plants grown in Nebraska, USA.</title>
        <authorList>
            <person name="Schachtman D."/>
        </authorList>
    </citation>
    <scope>NUCLEOTIDE SEQUENCE [LARGE SCALE GENOMIC DNA]</scope>
    <source>
        <strain evidence="2 3">1288</strain>
    </source>
</reference>
<keyword evidence="1" id="KW-0472">Membrane</keyword>
<accession>A0ABV2KEI4</accession>
<dbReference type="RefSeq" id="WP_197485359.1">
    <property type="nucleotide sequence ID" value="NZ_CP014616.1"/>
</dbReference>
<evidence type="ECO:0000256" key="1">
    <source>
        <dbReference type="SAM" id="Phobius"/>
    </source>
</evidence>
<keyword evidence="3" id="KW-1185">Reference proteome</keyword>
<feature type="transmembrane region" description="Helical" evidence="1">
    <location>
        <begin position="7"/>
        <end position="26"/>
    </location>
</feature>
<organism evidence="2 3">
    <name type="scientific">Sporosarcina psychrophila</name>
    <name type="common">Bacillus psychrophilus</name>
    <dbReference type="NCBI Taxonomy" id="1476"/>
    <lineage>
        <taxon>Bacteria</taxon>
        <taxon>Bacillati</taxon>
        <taxon>Bacillota</taxon>
        <taxon>Bacilli</taxon>
        <taxon>Bacillales</taxon>
        <taxon>Caryophanaceae</taxon>
        <taxon>Sporosarcina</taxon>
    </lineage>
</organism>
<dbReference type="EMBL" id="JBEPME010000011">
    <property type="protein sequence ID" value="MET3659488.1"/>
    <property type="molecule type" value="Genomic_DNA"/>
</dbReference>
<evidence type="ECO:0000313" key="3">
    <source>
        <dbReference type="Proteomes" id="UP001549104"/>
    </source>
</evidence>